<reference evidence="1" key="1">
    <citation type="submission" date="2021-05" db="EMBL/GenBank/DDBJ databases">
        <authorList>
            <person name="Alioto T."/>
            <person name="Alioto T."/>
            <person name="Gomez Garrido J."/>
        </authorList>
    </citation>
    <scope>NUCLEOTIDE SEQUENCE</scope>
</reference>
<dbReference type="EMBL" id="HBUF01014349">
    <property type="protein sequence ID" value="CAG6609201.1"/>
    <property type="molecule type" value="Transcribed_RNA"/>
</dbReference>
<dbReference type="AlphaFoldDB" id="A0A8D8PPA0"/>
<dbReference type="EMBL" id="HBUF01014347">
    <property type="protein sequence ID" value="CAG6609193.1"/>
    <property type="molecule type" value="Transcribed_RNA"/>
</dbReference>
<dbReference type="EMBL" id="HBUF01014351">
    <property type="protein sequence ID" value="CAG6609209.1"/>
    <property type="molecule type" value="Transcribed_RNA"/>
</dbReference>
<evidence type="ECO:0000313" key="1">
    <source>
        <dbReference type="EMBL" id="CAG6609201.1"/>
    </source>
</evidence>
<dbReference type="EMBL" id="HBUF01014348">
    <property type="protein sequence ID" value="CAG6609197.1"/>
    <property type="molecule type" value="Transcribed_RNA"/>
</dbReference>
<accession>A0A8D8PPA0</accession>
<organism evidence="1">
    <name type="scientific">Cacopsylla melanoneura</name>
    <dbReference type="NCBI Taxonomy" id="428564"/>
    <lineage>
        <taxon>Eukaryota</taxon>
        <taxon>Metazoa</taxon>
        <taxon>Ecdysozoa</taxon>
        <taxon>Arthropoda</taxon>
        <taxon>Hexapoda</taxon>
        <taxon>Insecta</taxon>
        <taxon>Pterygota</taxon>
        <taxon>Neoptera</taxon>
        <taxon>Paraneoptera</taxon>
        <taxon>Hemiptera</taxon>
        <taxon>Sternorrhyncha</taxon>
        <taxon>Psylloidea</taxon>
        <taxon>Psyllidae</taxon>
        <taxon>Psyllinae</taxon>
        <taxon>Cacopsylla</taxon>
    </lineage>
</organism>
<dbReference type="EMBL" id="HBUF01233360">
    <property type="protein sequence ID" value="CAG6674241.1"/>
    <property type="molecule type" value="Transcribed_RNA"/>
</dbReference>
<name>A0A8D8PPA0_9HEMI</name>
<proteinExistence type="predicted"/>
<dbReference type="EMBL" id="HBUF01233361">
    <property type="protein sequence ID" value="CAG6674244.1"/>
    <property type="molecule type" value="Transcribed_RNA"/>
</dbReference>
<dbReference type="EMBL" id="HBUF01014350">
    <property type="protein sequence ID" value="CAG6609205.1"/>
    <property type="molecule type" value="Transcribed_RNA"/>
</dbReference>
<protein>
    <submittedName>
        <fullName evidence="1">Uncharacterized protein</fullName>
    </submittedName>
</protein>
<sequence>MFDSSTATVPRGIKQITRSCLASHSRVSWNPAVLLLWTGSTSCSSTGVRNGLNWTPAITFAWPQQYRRPRLPMFLFLIRPTVPTIPARTRSPSSYEPCFVRPSLHRMLKSSTCSNGGNTQKRFRKRSPRLFVWRVRSWSNFCRIFWMPSSPCSPRRMETPPFIRDLCFMF</sequence>